<dbReference type="EMBL" id="WIXP02000008">
    <property type="protein sequence ID" value="KAF6206791.1"/>
    <property type="molecule type" value="Genomic_DNA"/>
</dbReference>
<dbReference type="AlphaFoldDB" id="A0A8S9XEQ7"/>
<comment type="caution">
    <text evidence="1">The sequence shown here is derived from an EMBL/GenBank/DDBJ whole genome shotgun (WGS) entry which is preliminary data.</text>
</comment>
<accession>A0A8S9XEQ7</accession>
<evidence type="ECO:0000313" key="2">
    <source>
        <dbReference type="Proteomes" id="UP000466442"/>
    </source>
</evidence>
<sequence>MKRKLQYFYLPKKVIEMRRSRSIPELPSTTPTPPPMSFLCFFVIDCKITYVPLKNSISSYLPGLTKSEV</sequence>
<evidence type="ECO:0000313" key="1">
    <source>
        <dbReference type="EMBL" id="KAF6206791.1"/>
    </source>
</evidence>
<dbReference type="Proteomes" id="UP000466442">
    <property type="component" value="Unassembled WGS sequence"/>
</dbReference>
<keyword evidence="2" id="KW-1185">Reference proteome</keyword>
<name>A0A8S9XEQ7_APOLU</name>
<protein>
    <submittedName>
        <fullName evidence="1">Uncharacterized protein</fullName>
    </submittedName>
</protein>
<proteinExistence type="predicted"/>
<gene>
    <name evidence="1" type="ORF">GE061_018027</name>
</gene>
<reference evidence="1" key="1">
    <citation type="journal article" date="2021" name="Mol. Ecol. Resour.">
        <title>Apolygus lucorum genome provides insights into omnivorousness and mesophyll feeding.</title>
        <authorList>
            <person name="Liu Y."/>
            <person name="Liu H."/>
            <person name="Wang H."/>
            <person name="Huang T."/>
            <person name="Liu B."/>
            <person name="Yang B."/>
            <person name="Yin L."/>
            <person name="Li B."/>
            <person name="Zhang Y."/>
            <person name="Zhang S."/>
            <person name="Jiang F."/>
            <person name="Zhang X."/>
            <person name="Ren Y."/>
            <person name="Wang B."/>
            <person name="Wang S."/>
            <person name="Lu Y."/>
            <person name="Wu K."/>
            <person name="Fan W."/>
            <person name="Wang G."/>
        </authorList>
    </citation>
    <scope>NUCLEOTIDE SEQUENCE</scope>
    <source>
        <strain evidence="1">12Hb</strain>
    </source>
</reference>
<organism evidence="1 2">
    <name type="scientific">Apolygus lucorum</name>
    <name type="common">Small green plant bug</name>
    <name type="synonym">Lygocoris lucorum</name>
    <dbReference type="NCBI Taxonomy" id="248454"/>
    <lineage>
        <taxon>Eukaryota</taxon>
        <taxon>Metazoa</taxon>
        <taxon>Ecdysozoa</taxon>
        <taxon>Arthropoda</taxon>
        <taxon>Hexapoda</taxon>
        <taxon>Insecta</taxon>
        <taxon>Pterygota</taxon>
        <taxon>Neoptera</taxon>
        <taxon>Paraneoptera</taxon>
        <taxon>Hemiptera</taxon>
        <taxon>Heteroptera</taxon>
        <taxon>Panheteroptera</taxon>
        <taxon>Cimicomorpha</taxon>
        <taxon>Miridae</taxon>
        <taxon>Mirini</taxon>
        <taxon>Apolygus</taxon>
    </lineage>
</organism>